<dbReference type="GO" id="GO:0004622">
    <property type="term" value="F:phosphatidylcholine lysophospholipase activity"/>
    <property type="evidence" value="ECO:0007669"/>
    <property type="project" value="TreeGrafter"/>
</dbReference>
<evidence type="ECO:0000256" key="1">
    <source>
        <dbReference type="SAM" id="Phobius"/>
    </source>
</evidence>
<dbReference type="InterPro" id="IPR036514">
    <property type="entry name" value="SGNH_hydro_sf"/>
</dbReference>
<dbReference type="AlphaFoldDB" id="A0AAW1NV98"/>
<keyword evidence="1" id="KW-0812">Transmembrane</keyword>
<feature type="domain" description="SGNH hydrolase-type esterase" evidence="2">
    <location>
        <begin position="97"/>
        <end position="296"/>
    </location>
</feature>
<keyword evidence="1" id="KW-1133">Transmembrane helix</keyword>
<gene>
    <name evidence="3" type="ORF">WJX73_006137</name>
</gene>
<evidence type="ECO:0000259" key="2">
    <source>
        <dbReference type="Pfam" id="PF13472"/>
    </source>
</evidence>
<protein>
    <recommendedName>
        <fullName evidence="2">SGNH hydrolase-type esterase domain-containing protein</fullName>
    </recommendedName>
</protein>
<dbReference type="PANTHER" id="PTHR30383">
    <property type="entry name" value="THIOESTERASE 1/PROTEASE 1/LYSOPHOSPHOLIPASE L1"/>
    <property type="match status" value="1"/>
</dbReference>
<dbReference type="Pfam" id="PF13472">
    <property type="entry name" value="Lipase_GDSL_2"/>
    <property type="match status" value="1"/>
</dbReference>
<sequence length="320" mass="34850">MKHSARGGPEQYWLTAIKSKASYIIALALLGLVAWAVLFPRADHGPVEIAQELQPSKEARDSAQGTSRMEIAHWALTHEALVQQKEADKELGVELVFYGDSITESWRGTQFGQIIDRAANIPEVFAKHYGNLKAAVYAIAGDTAGNLLWRLHHGEGLSGLTPLVVCVLIGTNDLIYQPNLLDAEAVAANVSTGASAVVDAILEQAPKAQVLLLGLLPRGDRTVEAPPLRYLQPSKFTAAIQATNERMKAYATLHKRVDFVDCGHVFVEKHKDSGDSVLIRGLMPDVLHPSAEGMELLAQCLKPHLKRAGINASRRRLLLL</sequence>
<keyword evidence="4" id="KW-1185">Reference proteome</keyword>
<dbReference type="InterPro" id="IPR051532">
    <property type="entry name" value="Ester_Hydrolysis_Enzymes"/>
</dbReference>
<keyword evidence="1" id="KW-0472">Membrane</keyword>
<reference evidence="3 4" key="1">
    <citation type="journal article" date="2024" name="Nat. Commun.">
        <title>Phylogenomics reveals the evolutionary origins of lichenization in chlorophyte algae.</title>
        <authorList>
            <person name="Puginier C."/>
            <person name="Libourel C."/>
            <person name="Otte J."/>
            <person name="Skaloud P."/>
            <person name="Haon M."/>
            <person name="Grisel S."/>
            <person name="Petersen M."/>
            <person name="Berrin J.G."/>
            <person name="Delaux P.M."/>
            <person name="Dal Grande F."/>
            <person name="Keller J."/>
        </authorList>
    </citation>
    <scope>NUCLEOTIDE SEQUENCE [LARGE SCALE GENOMIC DNA]</scope>
    <source>
        <strain evidence="3 4">SAG 2036</strain>
    </source>
</reference>
<name>A0AAW1NV98_9CHLO</name>
<dbReference type="PANTHER" id="PTHR30383:SF5">
    <property type="entry name" value="SGNH HYDROLASE-TYPE ESTERASE DOMAIN-CONTAINING PROTEIN"/>
    <property type="match status" value="1"/>
</dbReference>
<dbReference type="Proteomes" id="UP001465755">
    <property type="component" value="Unassembled WGS sequence"/>
</dbReference>
<feature type="transmembrane region" description="Helical" evidence="1">
    <location>
        <begin position="21"/>
        <end position="39"/>
    </location>
</feature>
<evidence type="ECO:0000313" key="4">
    <source>
        <dbReference type="Proteomes" id="UP001465755"/>
    </source>
</evidence>
<evidence type="ECO:0000313" key="3">
    <source>
        <dbReference type="EMBL" id="KAK9797085.1"/>
    </source>
</evidence>
<dbReference type="Gene3D" id="3.40.50.1110">
    <property type="entry name" value="SGNH hydrolase"/>
    <property type="match status" value="1"/>
</dbReference>
<dbReference type="SUPFAM" id="SSF52266">
    <property type="entry name" value="SGNH hydrolase"/>
    <property type="match status" value="1"/>
</dbReference>
<comment type="caution">
    <text evidence="3">The sequence shown here is derived from an EMBL/GenBank/DDBJ whole genome shotgun (WGS) entry which is preliminary data.</text>
</comment>
<organism evidence="3 4">
    <name type="scientific">Symbiochloris irregularis</name>
    <dbReference type="NCBI Taxonomy" id="706552"/>
    <lineage>
        <taxon>Eukaryota</taxon>
        <taxon>Viridiplantae</taxon>
        <taxon>Chlorophyta</taxon>
        <taxon>core chlorophytes</taxon>
        <taxon>Trebouxiophyceae</taxon>
        <taxon>Trebouxiales</taxon>
        <taxon>Trebouxiaceae</taxon>
        <taxon>Symbiochloris</taxon>
    </lineage>
</organism>
<dbReference type="InterPro" id="IPR013830">
    <property type="entry name" value="SGNH_hydro"/>
</dbReference>
<accession>A0AAW1NV98</accession>
<proteinExistence type="predicted"/>
<dbReference type="EMBL" id="JALJOQ010000109">
    <property type="protein sequence ID" value="KAK9797085.1"/>
    <property type="molecule type" value="Genomic_DNA"/>
</dbReference>